<evidence type="ECO:0000259" key="1">
    <source>
        <dbReference type="PROSITE" id="PS51707"/>
    </source>
</evidence>
<dbReference type="PANTHER" id="PTHR21028">
    <property type="entry name" value="SI:CH211-156B7.4"/>
    <property type="match status" value="1"/>
</dbReference>
<evidence type="ECO:0000313" key="2">
    <source>
        <dbReference type="EMBL" id="MBD3870458.1"/>
    </source>
</evidence>
<dbReference type="SUPFAM" id="SSF55154">
    <property type="entry name" value="CYTH-like phosphatases"/>
    <property type="match status" value="1"/>
</dbReference>
<dbReference type="Pfam" id="PF01928">
    <property type="entry name" value="CYTH"/>
    <property type="match status" value="1"/>
</dbReference>
<dbReference type="AlphaFoldDB" id="A0A8J6XZE3"/>
<feature type="domain" description="CYTH" evidence="1">
    <location>
        <begin position="6"/>
        <end position="171"/>
    </location>
</feature>
<sequence>MKAEETLESELKIPVTDLEPVRTSLRRERAVLVQILAREINLLLDRHDGRLRTAGSTLRLRQHGDRNLLTLKGPVSYSGAIKVRAEHETEFSDLPRMVDIFERLGFSVFMRYEKDREEWLVEQCSVVLDHTPMGDFVEVEGPPERLERVARLLGLDAETAVRGSYVSLWLEYRELHPELDLPANMVFTE</sequence>
<dbReference type="PANTHER" id="PTHR21028:SF2">
    <property type="entry name" value="CYTH DOMAIN-CONTAINING PROTEIN"/>
    <property type="match status" value="1"/>
</dbReference>
<gene>
    <name evidence="2" type="ORF">IFJ97_03765</name>
</gene>
<reference evidence="2 3" key="1">
    <citation type="submission" date="2020-08" db="EMBL/GenBank/DDBJ databases">
        <title>Acidobacteriota in marine sediments use diverse sulfur dissimilation pathways.</title>
        <authorList>
            <person name="Wasmund K."/>
        </authorList>
    </citation>
    <scope>NUCLEOTIDE SEQUENCE [LARGE SCALE GENOMIC DNA]</scope>
    <source>
        <strain evidence="2">MAG AM3-A</strain>
    </source>
</reference>
<dbReference type="InterPro" id="IPR033469">
    <property type="entry name" value="CYTH-like_dom_sf"/>
</dbReference>
<protein>
    <submittedName>
        <fullName evidence="2">Class IV adenylate cyclase</fullName>
    </submittedName>
</protein>
<dbReference type="CDD" id="cd07890">
    <property type="entry name" value="CYTH-like_AC_IV-like"/>
    <property type="match status" value="1"/>
</dbReference>
<organism evidence="2 3">
    <name type="scientific">Candidatus Sulfomarinibacter kjeldsenii</name>
    <dbReference type="NCBI Taxonomy" id="2885994"/>
    <lineage>
        <taxon>Bacteria</taxon>
        <taxon>Pseudomonadati</taxon>
        <taxon>Acidobacteriota</taxon>
        <taxon>Thermoanaerobaculia</taxon>
        <taxon>Thermoanaerobaculales</taxon>
        <taxon>Candidatus Sulfomarinibacteraceae</taxon>
        <taxon>Candidatus Sulfomarinibacter</taxon>
    </lineage>
</organism>
<dbReference type="Gene3D" id="2.40.320.10">
    <property type="entry name" value="Hypothetical Protein Pfu-838710-001"/>
    <property type="match status" value="1"/>
</dbReference>
<dbReference type="InterPro" id="IPR008173">
    <property type="entry name" value="Adenylyl_cyclase_CyaB"/>
</dbReference>
<accession>A0A8J6XZE3</accession>
<dbReference type="PROSITE" id="PS51707">
    <property type="entry name" value="CYTH"/>
    <property type="match status" value="1"/>
</dbReference>
<dbReference type="EMBL" id="JACXWA010000062">
    <property type="protein sequence ID" value="MBD3870458.1"/>
    <property type="molecule type" value="Genomic_DNA"/>
</dbReference>
<dbReference type="Proteomes" id="UP000598633">
    <property type="component" value="Unassembled WGS sequence"/>
</dbReference>
<proteinExistence type="predicted"/>
<dbReference type="SMART" id="SM01118">
    <property type="entry name" value="CYTH"/>
    <property type="match status" value="1"/>
</dbReference>
<name>A0A8J6XZE3_9BACT</name>
<comment type="caution">
    <text evidence="2">The sequence shown here is derived from an EMBL/GenBank/DDBJ whole genome shotgun (WGS) entry which is preliminary data.</text>
</comment>
<dbReference type="InterPro" id="IPR023577">
    <property type="entry name" value="CYTH_domain"/>
</dbReference>
<evidence type="ECO:0000313" key="3">
    <source>
        <dbReference type="Proteomes" id="UP000598633"/>
    </source>
</evidence>